<dbReference type="PANTHER" id="PTHR38480">
    <property type="entry name" value="SLR0254 PROTEIN"/>
    <property type="match status" value="1"/>
</dbReference>
<proteinExistence type="predicted"/>
<dbReference type="InterPro" id="IPR010432">
    <property type="entry name" value="RDD"/>
</dbReference>
<reference evidence="8" key="1">
    <citation type="journal article" date="2023" name="Int. J. Syst. Evol. Microbiol.">
        <title>Mesoterricola silvestris gen. nov., sp. nov., Mesoterricola sediminis sp. nov., Geothrix oryzae sp. nov., Geothrix edaphica sp. nov., Geothrix rubra sp. nov., and Geothrix limicola sp. nov., six novel members of Acidobacteriota isolated from soils.</title>
        <authorList>
            <person name="Itoh H."/>
            <person name="Sugisawa Y."/>
            <person name="Mise K."/>
            <person name="Xu Z."/>
            <person name="Kuniyasu M."/>
            <person name="Ushijima N."/>
            <person name="Kawano K."/>
            <person name="Kobayashi E."/>
            <person name="Shiratori Y."/>
            <person name="Masuda Y."/>
            <person name="Senoo K."/>
        </authorList>
    </citation>
    <scope>NUCLEOTIDE SEQUENCE [LARGE SCALE GENOMIC DNA]</scope>
    <source>
        <strain evidence="8">W79</strain>
    </source>
</reference>
<evidence type="ECO:0000256" key="2">
    <source>
        <dbReference type="ARBA" id="ARBA00022692"/>
    </source>
</evidence>
<comment type="subcellular location">
    <subcellularLocation>
        <location evidence="1">Membrane</location>
        <topology evidence="1">Multi-pass membrane protein</topology>
    </subcellularLocation>
</comment>
<dbReference type="PANTHER" id="PTHR38480:SF1">
    <property type="entry name" value="SLR0254 PROTEIN"/>
    <property type="match status" value="1"/>
</dbReference>
<evidence type="ECO:0000256" key="5">
    <source>
        <dbReference type="SAM" id="Phobius"/>
    </source>
</evidence>
<keyword evidence="2 5" id="KW-0812">Transmembrane</keyword>
<sequence length="228" mass="24889">MRPVDTVRSAETPEGVELLLRPAGPVSRLLAFLVDQVLLGLAAIFSALALNVLGPLGLGLWFILVFFLQWLYPVFCETLAGGRTLGKRWLGLRVLMADGRPVGWMASLIRNLLRVVDILPGSYTVGFISMLVTRDFQRIGDLVAGTLVVHDPVPVPAPTLPDMEPRVPPRPLAFEDQAALLAFAERSPGLTPTRCEELTDLLKPLTGRTGPEGFREVLAMARYLWGGP</sequence>
<dbReference type="EMBL" id="AP027080">
    <property type="protein sequence ID" value="BDU73438.1"/>
    <property type="molecule type" value="Genomic_DNA"/>
</dbReference>
<dbReference type="Proteomes" id="UP001238179">
    <property type="component" value="Chromosome"/>
</dbReference>
<gene>
    <name evidence="7" type="ORF">METEAL_26120</name>
</gene>
<organism evidence="7 8">
    <name type="scientific">Mesoterricola silvestris</name>
    <dbReference type="NCBI Taxonomy" id="2927979"/>
    <lineage>
        <taxon>Bacteria</taxon>
        <taxon>Pseudomonadati</taxon>
        <taxon>Acidobacteriota</taxon>
        <taxon>Holophagae</taxon>
        <taxon>Holophagales</taxon>
        <taxon>Holophagaceae</taxon>
        <taxon>Mesoterricola</taxon>
    </lineage>
</organism>
<protein>
    <submittedName>
        <fullName evidence="7">RDD family protein</fullName>
    </submittedName>
</protein>
<accession>A0AA48GZW0</accession>
<dbReference type="Pfam" id="PF06271">
    <property type="entry name" value="RDD"/>
    <property type="match status" value="1"/>
</dbReference>
<evidence type="ECO:0000256" key="1">
    <source>
        <dbReference type="ARBA" id="ARBA00004141"/>
    </source>
</evidence>
<feature type="domain" description="RDD" evidence="6">
    <location>
        <begin position="23"/>
        <end position="145"/>
    </location>
</feature>
<dbReference type="KEGG" id="msil:METEAL_26120"/>
<evidence type="ECO:0000259" key="6">
    <source>
        <dbReference type="Pfam" id="PF06271"/>
    </source>
</evidence>
<dbReference type="GO" id="GO:0016020">
    <property type="term" value="C:membrane"/>
    <property type="evidence" value="ECO:0007669"/>
    <property type="project" value="UniProtKB-SubCell"/>
</dbReference>
<evidence type="ECO:0000256" key="4">
    <source>
        <dbReference type="ARBA" id="ARBA00023136"/>
    </source>
</evidence>
<evidence type="ECO:0000313" key="7">
    <source>
        <dbReference type="EMBL" id="BDU73438.1"/>
    </source>
</evidence>
<keyword evidence="3 5" id="KW-1133">Transmembrane helix</keyword>
<evidence type="ECO:0000313" key="8">
    <source>
        <dbReference type="Proteomes" id="UP001238179"/>
    </source>
</evidence>
<name>A0AA48GZW0_9BACT</name>
<dbReference type="AlphaFoldDB" id="A0AA48GZW0"/>
<keyword evidence="4 5" id="KW-0472">Membrane</keyword>
<feature type="transmembrane region" description="Helical" evidence="5">
    <location>
        <begin position="29"/>
        <end position="53"/>
    </location>
</feature>
<keyword evidence="8" id="KW-1185">Reference proteome</keyword>
<evidence type="ECO:0000256" key="3">
    <source>
        <dbReference type="ARBA" id="ARBA00022989"/>
    </source>
</evidence>